<dbReference type="InterPro" id="IPR008920">
    <property type="entry name" value="TF_FadR/GntR_C"/>
</dbReference>
<dbReference type="CDD" id="cd07377">
    <property type="entry name" value="WHTH_GntR"/>
    <property type="match status" value="1"/>
</dbReference>
<dbReference type="SMART" id="SM00345">
    <property type="entry name" value="HTH_GNTR"/>
    <property type="match status" value="1"/>
</dbReference>
<organism evidence="5 6">
    <name type="scientific">Pseudonocardia charpentierae</name>
    <dbReference type="NCBI Taxonomy" id="3075545"/>
    <lineage>
        <taxon>Bacteria</taxon>
        <taxon>Bacillati</taxon>
        <taxon>Actinomycetota</taxon>
        <taxon>Actinomycetes</taxon>
        <taxon>Pseudonocardiales</taxon>
        <taxon>Pseudonocardiaceae</taxon>
        <taxon>Pseudonocardia</taxon>
    </lineage>
</organism>
<keyword evidence="2" id="KW-0238">DNA-binding</keyword>
<dbReference type="InterPro" id="IPR000524">
    <property type="entry name" value="Tscrpt_reg_HTH_GntR"/>
</dbReference>
<evidence type="ECO:0000259" key="4">
    <source>
        <dbReference type="PROSITE" id="PS50949"/>
    </source>
</evidence>
<sequence length="250" mass="26057">MRSDGGRAAVFAPLESGRRADAVVRRLADGIALGLLVPDEQLPSETELADTFGVSPVTVREALTALREQGLVATRRGRGGGSFVRDARAGASALHERLRAVSPSELRDLADHYVAVTGTAALLAADRAGAQDVALLTAGVGELERATDAGGRRRAESRFHVELAAAAQSPRLTRAEIALQTEVGPLLWLPTATPAAQAEQVRQHAAIVEAVAAGDGQRARAHAVAHVYAALARASVLQLGLLGQLDPDED</sequence>
<reference evidence="6" key="1">
    <citation type="submission" date="2023-07" db="EMBL/GenBank/DDBJ databases">
        <title>30 novel species of actinomycetes from the DSMZ collection.</title>
        <authorList>
            <person name="Nouioui I."/>
        </authorList>
    </citation>
    <scope>NUCLEOTIDE SEQUENCE [LARGE SCALE GENOMIC DNA]</scope>
    <source>
        <strain evidence="6">DSM 45834</strain>
    </source>
</reference>
<keyword evidence="1" id="KW-0805">Transcription regulation</keyword>
<evidence type="ECO:0000256" key="1">
    <source>
        <dbReference type="ARBA" id="ARBA00023015"/>
    </source>
</evidence>
<dbReference type="EMBL" id="JAVREJ010000027">
    <property type="protein sequence ID" value="MDT0353202.1"/>
    <property type="molecule type" value="Genomic_DNA"/>
</dbReference>
<dbReference type="InterPro" id="IPR036388">
    <property type="entry name" value="WH-like_DNA-bd_sf"/>
</dbReference>
<dbReference type="PRINTS" id="PR00035">
    <property type="entry name" value="HTHGNTR"/>
</dbReference>
<dbReference type="InterPro" id="IPR036390">
    <property type="entry name" value="WH_DNA-bd_sf"/>
</dbReference>
<evidence type="ECO:0000256" key="2">
    <source>
        <dbReference type="ARBA" id="ARBA00023125"/>
    </source>
</evidence>
<evidence type="ECO:0000313" key="6">
    <source>
        <dbReference type="Proteomes" id="UP001183202"/>
    </source>
</evidence>
<name>A0ABU2NHZ8_9PSEU</name>
<keyword evidence="3" id="KW-0804">Transcription</keyword>
<comment type="caution">
    <text evidence="5">The sequence shown here is derived from an EMBL/GenBank/DDBJ whole genome shotgun (WGS) entry which is preliminary data.</text>
</comment>
<feature type="domain" description="HTH gntR-type" evidence="4">
    <location>
        <begin position="17"/>
        <end position="87"/>
    </location>
</feature>
<dbReference type="RefSeq" id="WP_311559718.1">
    <property type="nucleotide sequence ID" value="NZ_JAVREJ010000027.1"/>
</dbReference>
<dbReference type="InterPro" id="IPR011711">
    <property type="entry name" value="GntR_C"/>
</dbReference>
<dbReference type="SUPFAM" id="SSF48008">
    <property type="entry name" value="GntR ligand-binding domain-like"/>
    <property type="match status" value="1"/>
</dbReference>
<dbReference type="Pfam" id="PF00392">
    <property type="entry name" value="GntR"/>
    <property type="match status" value="1"/>
</dbReference>
<accession>A0ABU2NHZ8</accession>
<proteinExistence type="predicted"/>
<keyword evidence="6" id="KW-1185">Reference proteome</keyword>
<dbReference type="Gene3D" id="1.10.10.10">
    <property type="entry name" value="Winged helix-like DNA-binding domain superfamily/Winged helix DNA-binding domain"/>
    <property type="match status" value="1"/>
</dbReference>
<dbReference type="Pfam" id="PF07729">
    <property type="entry name" value="FCD"/>
    <property type="match status" value="1"/>
</dbReference>
<dbReference type="Proteomes" id="UP001183202">
    <property type="component" value="Unassembled WGS sequence"/>
</dbReference>
<dbReference type="PANTHER" id="PTHR43537">
    <property type="entry name" value="TRANSCRIPTIONAL REGULATOR, GNTR FAMILY"/>
    <property type="match status" value="1"/>
</dbReference>
<dbReference type="Gene3D" id="1.20.120.530">
    <property type="entry name" value="GntR ligand-binding domain-like"/>
    <property type="match status" value="1"/>
</dbReference>
<dbReference type="PANTHER" id="PTHR43537:SF5">
    <property type="entry name" value="UXU OPERON TRANSCRIPTIONAL REGULATOR"/>
    <property type="match status" value="1"/>
</dbReference>
<dbReference type="SUPFAM" id="SSF46785">
    <property type="entry name" value="Winged helix' DNA-binding domain"/>
    <property type="match status" value="1"/>
</dbReference>
<protein>
    <submittedName>
        <fullName evidence="5">FCD domain-containing protein</fullName>
    </submittedName>
</protein>
<evidence type="ECO:0000313" key="5">
    <source>
        <dbReference type="EMBL" id="MDT0353202.1"/>
    </source>
</evidence>
<dbReference type="SMART" id="SM00895">
    <property type="entry name" value="FCD"/>
    <property type="match status" value="1"/>
</dbReference>
<evidence type="ECO:0000256" key="3">
    <source>
        <dbReference type="ARBA" id="ARBA00023163"/>
    </source>
</evidence>
<gene>
    <name evidence="5" type="ORF">RM445_27185</name>
</gene>
<dbReference type="PROSITE" id="PS50949">
    <property type="entry name" value="HTH_GNTR"/>
    <property type="match status" value="1"/>
</dbReference>